<dbReference type="Proteomes" id="UP000034591">
    <property type="component" value="Unassembled WGS sequence"/>
</dbReference>
<comment type="caution">
    <text evidence="1">The sequence shown here is derived from an EMBL/GenBank/DDBJ whole genome shotgun (WGS) entry which is preliminary data.</text>
</comment>
<dbReference type="AlphaFoldDB" id="A0A0G0JG79"/>
<evidence type="ECO:0000313" key="1">
    <source>
        <dbReference type="EMBL" id="KKQ35804.1"/>
    </source>
</evidence>
<evidence type="ECO:0000313" key="2">
    <source>
        <dbReference type="Proteomes" id="UP000034591"/>
    </source>
</evidence>
<organism evidence="1 2">
    <name type="scientific">Candidatus Woesebacteria bacterium GW2011_GWA1_37_7</name>
    <dbReference type="NCBI Taxonomy" id="1618545"/>
    <lineage>
        <taxon>Bacteria</taxon>
        <taxon>Candidatus Woeseibacteriota</taxon>
    </lineage>
</organism>
<gene>
    <name evidence="1" type="ORF">US53_C0070G0003</name>
</gene>
<reference evidence="1 2" key="1">
    <citation type="journal article" date="2015" name="Nature">
        <title>rRNA introns, odd ribosomes, and small enigmatic genomes across a large radiation of phyla.</title>
        <authorList>
            <person name="Brown C.T."/>
            <person name="Hug L.A."/>
            <person name="Thomas B.C."/>
            <person name="Sharon I."/>
            <person name="Castelle C.J."/>
            <person name="Singh A."/>
            <person name="Wilkins M.J."/>
            <person name="Williams K.H."/>
            <person name="Banfield J.F."/>
        </authorList>
    </citation>
    <scope>NUCLEOTIDE SEQUENCE [LARGE SCALE GENOMIC DNA]</scope>
</reference>
<dbReference type="EMBL" id="LBTI01000070">
    <property type="protein sequence ID" value="KKQ35804.1"/>
    <property type="molecule type" value="Genomic_DNA"/>
</dbReference>
<sequence>MKIHELNQFLSSHLKENPIVEIHSVNDFLGSKLIISPRQTNSHAMNIIDGWGIYEILCKTNGKTKVHAEVNKNDTSSIVNLVNTFIVACASGQHVEEMAGGGKFHSHKRTGEKTFDEIKKTQSRKLIQWNSFHTKRYN</sequence>
<protein>
    <submittedName>
        <fullName evidence="1">Uncharacterized protein</fullName>
    </submittedName>
</protein>
<proteinExistence type="predicted"/>
<name>A0A0G0JG79_9BACT</name>
<accession>A0A0G0JG79</accession>